<dbReference type="SUPFAM" id="SSF82114">
    <property type="entry name" value="Riboflavin kinase-like"/>
    <property type="match status" value="1"/>
</dbReference>
<evidence type="ECO:0000259" key="8">
    <source>
        <dbReference type="SMART" id="SM00904"/>
    </source>
</evidence>
<dbReference type="PANTHER" id="PTHR22749">
    <property type="entry name" value="RIBOFLAVIN KINASE/FMN ADENYLYLTRANSFERASE"/>
    <property type="match status" value="1"/>
</dbReference>
<dbReference type="EMBL" id="LCGH01000001">
    <property type="protein sequence ID" value="KKT11903.1"/>
    <property type="molecule type" value="Genomic_DNA"/>
</dbReference>
<name>A0A0G1EQ17_9BACT</name>
<gene>
    <name evidence="9" type="ORF">UV91_C0001G0115</name>
</gene>
<proteinExistence type="predicted"/>
<dbReference type="Gene3D" id="2.40.30.30">
    <property type="entry name" value="Riboflavin kinase-like"/>
    <property type="match status" value="1"/>
</dbReference>
<dbReference type="GO" id="GO:0009398">
    <property type="term" value="P:FMN biosynthetic process"/>
    <property type="evidence" value="ECO:0007669"/>
    <property type="project" value="TreeGrafter"/>
</dbReference>
<evidence type="ECO:0000256" key="6">
    <source>
        <dbReference type="ARBA" id="ARBA00022840"/>
    </source>
</evidence>
<keyword evidence="4" id="KW-0808">Transferase</keyword>
<evidence type="ECO:0000313" key="10">
    <source>
        <dbReference type="Proteomes" id="UP000033907"/>
    </source>
</evidence>
<dbReference type="InterPro" id="IPR015865">
    <property type="entry name" value="Riboflavin_kinase_bac/euk"/>
</dbReference>
<sequence length="111" mass="12328">MHYILSGKVIKGDGYGKKLGFPTVNLETSDTLPPAGVYTGNAIMNNKSYRAGILINPSGKVEVHLLGYSGDAYGNTVILETKEFLRNYKKFNTEEELIRQIEEDLKICSQV</sequence>
<evidence type="ECO:0000313" key="9">
    <source>
        <dbReference type="EMBL" id="KKT11903.1"/>
    </source>
</evidence>
<keyword evidence="6" id="KW-0067">ATP-binding</keyword>
<dbReference type="GO" id="GO:0005524">
    <property type="term" value="F:ATP binding"/>
    <property type="evidence" value="ECO:0007669"/>
    <property type="project" value="UniProtKB-KW"/>
</dbReference>
<dbReference type="InterPro" id="IPR023468">
    <property type="entry name" value="Riboflavin_kinase"/>
</dbReference>
<comment type="catalytic activity">
    <reaction evidence="7">
        <text>riboflavin + ATP = FMN + ADP + H(+)</text>
        <dbReference type="Rhea" id="RHEA:14357"/>
        <dbReference type="ChEBI" id="CHEBI:15378"/>
        <dbReference type="ChEBI" id="CHEBI:30616"/>
        <dbReference type="ChEBI" id="CHEBI:57986"/>
        <dbReference type="ChEBI" id="CHEBI:58210"/>
        <dbReference type="ChEBI" id="CHEBI:456216"/>
        <dbReference type="EC" id="2.7.1.26"/>
    </reaction>
</comment>
<keyword evidence="3" id="KW-0288">FMN</keyword>
<feature type="domain" description="Riboflavin kinase" evidence="8">
    <location>
        <begin position="2"/>
        <end position="111"/>
    </location>
</feature>
<dbReference type="GO" id="GO:0008531">
    <property type="term" value="F:riboflavin kinase activity"/>
    <property type="evidence" value="ECO:0007669"/>
    <property type="project" value="UniProtKB-EC"/>
</dbReference>
<dbReference type="PANTHER" id="PTHR22749:SF6">
    <property type="entry name" value="RIBOFLAVIN KINASE"/>
    <property type="match status" value="1"/>
</dbReference>
<dbReference type="EC" id="2.7.1.26" evidence="1"/>
<protein>
    <recommendedName>
        <fullName evidence="1">riboflavin kinase</fullName>
        <ecNumber evidence="1">2.7.1.26</ecNumber>
    </recommendedName>
</protein>
<dbReference type="SMART" id="SM00904">
    <property type="entry name" value="Flavokinase"/>
    <property type="match status" value="1"/>
</dbReference>
<dbReference type="Proteomes" id="UP000033907">
    <property type="component" value="Unassembled WGS sequence"/>
</dbReference>
<evidence type="ECO:0000256" key="4">
    <source>
        <dbReference type="ARBA" id="ARBA00022679"/>
    </source>
</evidence>
<dbReference type="Pfam" id="PF01687">
    <property type="entry name" value="Flavokinase"/>
    <property type="match status" value="1"/>
</dbReference>
<organism evidence="9 10">
    <name type="scientific">Candidatus Nomurabacteria bacterium GW2011_GWF2_43_24</name>
    <dbReference type="NCBI Taxonomy" id="1618778"/>
    <lineage>
        <taxon>Bacteria</taxon>
        <taxon>Candidatus Nomuraibacteriota</taxon>
    </lineage>
</organism>
<evidence type="ECO:0000256" key="3">
    <source>
        <dbReference type="ARBA" id="ARBA00022643"/>
    </source>
</evidence>
<evidence type="ECO:0000256" key="5">
    <source>
        <dbReference type="ARBA" id="ARBA00022741"/>
    </source>
</evidence>
<accession>A0A0G1EQ17</accession>
<reference evidence="9 10" key="1">
    <citation type="journal article" date="2015" name="Nature">
        <title>rRNA introns, odd ribosomes, and small enigmatic genomes across a large radiation of phyla.</title>
        <authorList>
            <person name="Brown C.T."/>
            <person name="Hug L.A."/>
            <person name="Thomas B.C."/>
            <person name="Sharon I."/>
            <person name="Castelle C.J."/>
            <person name="Singh A."/>
            <person name="Wilkins M.J."/>
            <person name="Williams K.H."/>
            <person name="Banfield J.F."/>
        </authorList>
    </citation>
    <scope>NUCLEOTIDE SEQUENCE [LARGE SCALE GENOMIC DNA]</scope>
</reference>
<dbReference type="GO" id="GO:0009231">
    <property type="term" value="P:riboflavin biosynthetic process"/>
    <property type="evidence" value="ECO:0007669"/>
    <property type="project" value="InterPro"/>
</dbReference>
<comment type="caution">
    <text evidence="9">The sequence shown here is derived from an EMBL/GenBank/DDBJ whole genome shotgun (WGS) entry which is preliminary data.</text>
</comment>
<dbReference type="AlphaFoldDB" id="A0A0G1EQ17"/>
<dbReference type="InterPro" id="IPR023465">
    <property type="entry name" value="Riboflavin_kinase_dom_sf"/>
</dbReference>
<evidence type="ECO:0000256" key="7">
    <source>
        <dbReference type="ARBA" id="ARBA00047880"/>
    </source>
</evidence>
<keyword evidence="2" id="KW-0285">Flavoprotein</keyword>
<keyword evidence="5" id="KW-0547">Nucleotide-binding</keyword>
<evidence type="ECO:0000256" key="2">
    <source>
        <dbReference type="ARBA" id="ARBA00022630"/>
    </source>
</evidence>
<evidence type="ECO:0000256" key="1">
    <source>
        <dbReference type="ARBA" id="ARBA00012105"/>
    </source>
</evidence>